<name>A0A316GLR7_9RHOB</name>
<dbReference type="RefSeq" id="WP_109759853.1">
    <property type="nucleotide sequence ID" value="NZ_CP034588.1"/>
</dbReference>
<keyword evidence="1" id="KW-0805">Transcription regulation</keyword>
<evidence type="ECO:0000259" key="4">
    <source>
        <dbReference type="PROSITE" id="PS50949"/>
    </source>
</evidence>
<dbReference type="Pfam" id="PF00392">
    <property type="entry name" value="GntR"/>
    <property type="match status" value="1"/>
</dbReference>
<protein>
    <submittedName>
        <fullName evidence="5">GntR family transcriptional regulator</fullName>
    </submittedName>
</protein>
<dbReference type="Proteomes" id="UP000245390">
    <property type="component" value="Unassembled WGS sequence"/>
</dbReference>
<keyword evidence="2" id="KW-0238">DNA-binding</keyword>
<dbReference type="InterPro" id="IPR036390">
    <property type="entry name" value="WH_DNA-bd_sf"/>
</dbReference>
<dbReference type="KEGG" id="salo:EF888_16020"/>
<dbReference type="Gene3D" id="1.20.120.530">
    <property type="entry name" value="GntR ligand-binding domain-like"/>
    <property type="match status" value="1"/>
</dbReference>
<evidence type="ECO:0000256" key="3">
    <source>
        <dbReference type="ARBA" id="ARBA00023163"/>
    </source>
</evidence>
<sequence length="232" mass="25237">MSIQARSIGAARATLAGEVRSEIERMIVEGDLAAGEKLNELVLSTAMGVSRGTVREAIRSLADSGLIDLIANRGAFVHETTLAEVRNLYDLRGAIFAMACSSAASRVAEGDEPRLVRGMDENLDRMREALRDNDTKAYYALNIVFHDMLMTAAGNPKAKTIYDNLVKEMHLFRRRGLSIATNIARSIDEHEVIRAAVSAGEAEAARNAALDHIRSGLGRYMKMLSQDDMAAG</sequence>
<dbReference type="InterPro" id="IPR000524">
    <property type="entry name" value="Tscrpt_reg_HTH_GntR"/>
</dbReference>
<dbReference type="SMART" id="SM00345">
    <property type="entry name" value="HTH_GNTR"/>
    <property type="match status" value="1"/>
</dbReference>
<dbReference type="CDD" id="cd07377">
    <property type="entry name" value="WHTH_GntR"/>
    <property type="match status" value="1"/>
</dbReference>
<proteinExistence type="predicted"/>
<dbReference type="SMART" id="SM00895">
    <property type="entry name" value="FCD"/>
    <property type="match status" value="1"/>
</dbReference>
<dbReference type="InterPro" id="IPR008920">
    <property type="entry name" value="TF_FadR/GntR_C"/>
</dbReference>
<accession>A0A316GLR7</accession>
<evidence type="ECO:0000256" key="2">
    <source>
        <dbReference type="ARBA" id="ARBA00023125"/>
    </source>
</evidence>
<dbReference type="GO" id="GO:0003700">
    <property type="term" value="F:DNA-binding transcription factor activity"/>
    <property type="evidence" value="ECO:0007669"/>
    <property type="project" value="InterPro"/>
</dbReference>
<comment type="caution">
    <text evidence="5">The sequence shown here is derived from an EMBL/GenBank/DDBJ whole genome shotgun (WGS) entry which is preliminary data.</text>
</comment>
<keyword evidence="3" id="KW-0804">Transcription</keyword>
<evidence type="ECO:0000313" key="6">
    <source>
        <dbReference type="Proteomes" id="UP000245390"/>
    </source>
</evidence>
<dbReference type="OrthoDB" id="7620579at2"/>
<dbReference type="SUPFAM" id="SSF46785">
    <property type="entry name" value="Winged helix' DNA-binding domain"/>
    <property type="match status" value="1"/>
</dbReference>
<reference evidence="5 6" key="1">
    <citation type="submission" date="2018-05" db="EMBL/GenBank/DDBJ databases">
        <title>Genomic Encyclopedia of Type Strains, Phase IV (KMG-IV): sequencing the most valuable type-strain genomes for metagenomic binning, comparative biology and taxonomic classification.</title>
        <authorList>
            <person name="Goeker M."/>
        </authorList>
    </citation>
    <scope>NUCLEOTIDE SEQUENCE [LARGE SCALE GENOMIC DNA]</scope>
    <source>
        <strain evidence="5 6">DSM 103371</strain>
    </source>
</reference>
<dbReference type="SUPFAM" id="SSF48008">
    <property type="entry name" value="GntR ligand-binding domain-like"/>
    <property type="match status" value="1"/>
</dbReference>
<evidence type="ECO:0000313" key="5">
    <source>
        <dbReference type="EMBL" id="PWK55787.1"/>
    </source>
</evidence>
<dbReference type="InterPro" id="IPR036388">
    <property type="entry name" value="WH-like_DNA-bd_sf"/>
</dbReference>
<dbReference type="PANTHER" id="PTHR43537">
    <property type="entry name" value="TRANSCRIPTIONAL REGULATOR, GNTR FAMILY"/>
    <property type="match status" value="1"/>
</dbReference>
<feature type="domain" description="HTH gntR-type" evidence="4">
    <location>
        <begin position="13"/>
        <end position="80"/>
    </location>
</feature>
<dbReference type="InterPro" id="IPR011711">
    <property type="entry name" value="GntR_C"/>
</dbReference>
<dbReference type="EMBL" id="QGGV01000006">
    <property type="protein sequence ID" value="PWK55787.1"/>
    <property type="molecule type" value="Genomic_DNA"/>
</dbReference>
<evidence type="ECO:0000256" key="1">
    <source>
        <dbReference type="ARBA" id="ARBA00023015"/>
    </source>
</evidence>
<dbReference type="PANTHER" id="PTHR43537:SF24">
    <property type="entry name" value="GLUCONATE OPERON TRANSCRIPTIONAL REPRESSOR"/>
    <property type="match status" value="1"/>
</dbReference>
<organism evidence="5 6">
    <name type="scientific">Silicimonas algicola</name>
    <dbReference type="NCBI Taxonomy" id="1826607"/>
    <lineage>
        <taxon>Bacteria</taxon>
        <taxon>Pseudomonadati</taxon>
        <taxon>Pseudomonadota</taxon>
        <taxon>Alphaproteobacteria</taxon>
        <taxon>Rhodobacterales</taxon>
        <taxon>Paracoccaceae</taxon>
    </lineage>
</organism>
<dbReference type="PROSITE" id="PS50949">
    <property type="entry name" value="HTH_GNTR"/>
    <property type="match status" value="1"/>
</dbReference>
<dbReference type="GO" id="GO:0003677">
    <property type="term" value="F:DNA binding"/>
    <property type="evidence" value="ECO:0007669"/>
    <property type="project" value="UniProtKB-KW"/>
</dbReference>
<dbReference type="Gene3D" id="1.10.10.10">
    <property type="entry name" value="Winged helix-like DNA-binding domain superfamily/Winged helix DNA-binding domain"/>
    <property type="match status" value="1"/>
</dbReference>
<dbReference type="AlphaFoldDB" id="A0A316GLR7"/>
<keyword evidence="6" id="KW-1185">Reference proteome</keyword>
<dbReference type="Pfam" id="PF07729">
    <property type="entry name" value="FCD"/>
    <property type="match status" value="1"/>
</dbReference>
<gene>
    <name evidence="5" type="ORF">C8D95_106183</name>
</gene>